<evidence type="ECO:0000256" key="2">
    <source>
        <dbReference type="ARBA" id="ARBA00006357"/>
    </source>
</evidence>
<dbReference type="KEGG" id="ppp:112294940"/>
<dbReference type="PANTHER" id="PTHR12801:SF115">
    <property type="entry name" value="FI18136P1-RELATED"/>
    <property type="match status" value="1"/>
</dbReference>
<evidence type="ECO:0000313" key="11">
    <source>
        <dbReference type="Proteomes" id="UP000006727"/>
    </source>
</evidence>
<dbReference type="EnsemblPlants" id="Pp3c18_20990V3.3">
    <property type="protein sequence ID" value="Pp3c18_20990V3.3"/>
    <property type="gene ID" value="Pp3c18_20990"/>
</dbReference>
<dbReference type="SMART" id="SM00479">
    <property type="entry name" value="EXOIII"/>
    <property type="match status" value="1"/>
</dbReference>
<evidence type="ECO:0000256" key="4">
    <source>
        <dbReference type="ARBA" id="ARBA00022801"/>
    </source>
</evidence>
<dbReference type="PANTHER" id="PTHR12801">
    <property type="entry name" value="RNA EXONUCLEASE REXO1 / RECO3 FAMILY MEMBER-RELATED"/>
    <property type="match status" value="1"/>
</dbReference>
<evidence type="ECO:0000259" key="8">
    <source>
        <dbReference type="SMART" id="SM00479"/>
    </source>
</evidence>
<keyword evidence="11" id="KW-1185">Reference proteome</keyword>
<dbReference type="PaxDb" id="3218-PP1S33_131V6.1"/>
<reference evidence="9 11" key="1">
    <citation type="journal article" date="2008" name="Science">
        <title>The Physcomitrella genome reveals evolutionary insights into the conquest of land by plants.</title>
        <authorList>
            <person name="Rensing S."/>
            <person name="Lang D."/>
            <person name="Zimmer A."/>
            <person name="Terry A."/>
            <person name="Salamov A."/>
            <person name="Shapiro H."/>
            <person name="Nishiyama T."/>
            <person name="Perroud P.-F."/>
            <person name="Lindquist E."/>
            <person name="Kamisugi Y."/>
            <person name="Tanahashi T."/>
            <person name="Sakakibara K."/>
            <person name="Fujita T."/>
            <person name="Oishi K."/>
            <person name="Shin-I T."/>
            <person name="Kuroki Y."/>
            <person name="Toyoda A."/>
            <person name="Suzuki Y."/>
            <person name="Hashimoto A."/>
            <person name="Yamaguchi K."/>
            <person name="Sugano A."/>
            <person name="Kohara Y."/>
            <person name="Fujiyama A."/>
            <person name="Anterola A."/>
            <person name="Aoki S."/>
            <person name="Ashton N."/>
            <person name="Barbazuk W.B."/>
            <person name="Barker E."/>
            <person name="Bennetzen J."/>
            <person name="Bezanilla M."/>
            <person name="Blankenship R."/>
            <person name="Cho S.H."/>
            <person name="Dutcher S."/>
            <person name="Estelle M."/>
            <person name="Fawcett J.A."/>
            <person name="Gundlach H."/>
            <person name="Hanada K."/>
            <person name="Heyl A."/>
            <person name="Hicks K.A."/>
            <person name="Hugh J."/>
            <person name="Lohr M."/>
            <person name="Mayer K."/>
            <person name="Melkozernov A."/>
            <person name="Murata T."/>
            <person name="Nelson D."/>
            <person name="Pils B."/>
            <person name="Prigge M."/>
            <person name="Reiss B."/>
            <person name="Renner T."/>
            <person name="Rombauts S."/>
            <person name="Rushton P."/>
            <person name="Sanderfoot A."/>
            <person name="Schween G."/>
            <person name="Shiu S.-H."/>
            <person name="Stueber K."/>
            <person name="Theodoulou F.L."/>
            <person name="Tu H."/>
            <person name="Van de Peer Y."/>
            <person name="Verrier P.J."/>
            <person name="Waters E."/>
            <person name="Wood A."/>
            <person name="Yang L."/>
            <person name="Cove D."/>
            <person name="Cuming A."/>
            <person name="Hasebe M."/>
            <person name="Lucas S."/>
            <person name="Mishler D.B."/>
            <person name="Reski R."/>
            <person name="Grigoriev I."/>
            <person name="Quatrano R.S."/>
            <person name="Boore J.L."/>
        </authorList>
    </citation>
    <scope>NUCLEOTIDE SEQUENCE [LARGE SCALE GENOMIC DNA]</scope>
    <source>
        <strain evidence="10 11">cv. Gransden 2004</strain>
    </source>
</reference>
<dbReference type="CDD" id="cd06145">
    <property type="entry name" value="REX1_like"/>
    <property type="match status" value="1"/>
</dbReference>
<dbReference type="GeneID" id="112294940"/>
<feature type="region of interest" description="Disordered" evidence="7">
    <location>
        <begin position="539"/>
        <end position="565"/>
    </location>
</feature>
<dbReference type="EMBL" id="ABEU02000018">
    <property type="protein sequence ID" value="PNR35494.1"/>
    <property type="molecule type" value="Genomic_DNA"/>
</dbReference>
<dbReference type="InterPro" id="IPR047021">
    <property type="entry name" value="REXO1/3/4-like"/>
</dbReference>
<accession>A0A2K1J1U4</accession>
<dbReference type="AlphaFoldDB" id="A0A2K1J1U4"/>
<keyword evidence="5" id="KW-0269">Exonuclease</keyword>
<protein>
    <recommendedName>
        <fullName evidence="8">Exonuclease domain-containing protein</fullName>
    </recommendedName>
</protein>
<dbReference type="SUPFAM" id="SSF53098">
    <property type="entry name" value="Ribonuclease H-like"/>
    <property type="match status" value="1"/>
</dbReference>
<dbReference type="GO" id="GO:0031125">
    <property type="term" value="P:rRNA 3'-end processing"/>
    <property type="evidence" value="ECO:0000318"/>
    <property type="project" value="GO_Central"/>
</dbReference>
<sequence>MVSCAAFQAVSRAEFGIGFAMAAMKRQIYLTGFKETDHELLVKIVKGAQWRQIKGKQGDWKEFVAMVNKKRGGTHSDPARHPVDVLAAFVQTFTKKEDVELVKRLRNWATYCSNQKLLNETHPFAKTPEQELVDATQSHPRFGSFYNFPSWMEGWKHSKRGDPDSPVKLVSLDCEMVTCEGDVKELVRVCAVGSDYNTLVDELVVPNGKVTDYLTSITGVSEKDLQRVTLSQAGVQKLVLDLLTPGTILVGHSLHYDLRALQIDHKRVIDTSLLFRDPSWPPSYSPSLSNLCQSILKYKFREDDKPHDCLDDSIVPMRLVHYRLEHAVSTLSLEFPRKEVNQGDLSKLFLHKLPSSISLTLLRSIFPKDLACRIQDIMFKNRGKTGSTVAVFDSAEEADSAFEQLEGVLGKDSAGYPQKTVSLMYPSGNQMRMAEFQVRKMVNSRSVIAPRQENEESQVMKACTKRPTVDDVVGENNDEPKRRKISSGTAADARCSKVVELEDHDGINVPQTDSTSILGRSDSSKKTPWANKYQLLEQLNDEDEEVEEGEISEGETKDAAERPGHKVCSCSHLQELEALKSELVKVRKESKSKADEIKSLQKLVAALSRREGLA</sequence>
<dbReference type="Gramene" id="Pp3c18_20990V3.3">
    <property type="protein sequence ID" value="Pp3c18_20990V3.3"/>
    <property type="gene ID" value="Pp3c18_20990"/>
</dbReference>
<evidence type="ECO:0000256" key="6">
    <source>
        <dbReference type="ARBA" id="ARBA00023242"/>
    </source>
</evidence>
<reference evidence="9 11" key="2">
    <citation type="journal article" date="2018" name="Plant J.">
        <title>The Physcomitrella patens chromosome-scale assembly reveals moss genome structure and evolution.</title>
        <authorList>
            <person name="Lang D."/>
            <person name="Ullrich K.K."/>
            <person name="Murat F."/>
            <person name="Fuchs J."/>
            <person name="Jenkins J."/>
            <person name="Haas F.B."/>
            <person name="Piednoel M."/>
            <person name="Gundlach H."/>
            <person name="Van Bel M."/>
            <person name="Meyberg R."/>
            <person name="Vives C."/>
            <person name="Morata J."/>
            <person name="Symeonidi A."/>
            <person name="Hiss M."/>
            <person name="Muchero W."/>
            <person name="Kamisugi Y."/>
            <person name="Saleh O."/>
            <person name="Blanc G."/>
            <person name="Decker E.L."/>
            <person name="van Gessel N."/>
            <person name="Grimwood J."/>
            <person name="Hayes R.D."/>
            <person name="Graham S.W."/>
            <person name="Gunter L.E."/>
            <person name="McDaniel S.F."/>
            <person name="Hoernstein S.N.W."/>
            <person name="Larsson A."/>
            <person name="Li F.W."/>
            <person name="Perroud P.F."/>
            <person name="Phillips J."/>
            <person name="Ranjan P."/>
            <person name="Rokshar D.S."/>
            <person name="Rothfels C.J."/>
            <person name="Schneider L."/>
            <person name="Shu S."/>
            <person name="Stevenson D.W."/>
            <person name="Thummler F."/>
            <person name="Tillich M."/>
            <person name="Villarreal Aguilar J.C."/>
            <person name="Widiez T."/>
            <person name="Wong G.K."/>
            <person name="Wymore A."/>
            <person name="Zhang Y."/>
            <person name="Zimmer A.D."/>
            <person name="Quatrano R.S."/>
            <person name="Mayer K.F.X."/>
            <person name="Goodstein D."/>
            <person name="Casacuberta J.M."/>
            <person name="Vandepoele K."/>
            <person name="Reski R."/>
            <person name="Cuming A.C."/>
            <person name="Tuskan G.A."/>
            <person name="Maumus F."/>
            <person name="Salse J."/>
            <person name="Schmutz J."/>
            <person name="Rensing S.A."/>
        </authorList>
    </citation>
    <scope>NUCLEOTIDE SEQUENCE [LARGE SCALE GENOMIC DNA]</scope>
    <source>
        <strain evidence="10 11">cv. Gransden 2004</strain>
    </source>
</reference>
<keyword evidence="3" id="KW-0540">Nuclease</keyword>
<keyword evidence="4" id="KW-0378">Hydrolase</keyword>
<feature type="compositionally biased region" description="Acidic residues" evidence="7">
    <location>
        <begin position="539"/>
        <end position="553"/>
    </location>
</feature>
<keyword evidence="6" id="KW-0539">Nucleus</keyword>
<feature type="compositionally biased region" description="Polar residues" evidence="7">
    <location>
        <begin position="509"/>
        <end position="518"/>
    </location>
</feature>
<dbReference type="GO" id="GO:0005634">
    <property type="term" value="C:nucleus"/>
    <property type="evidence" value="ECO:0000318"/>
    <property type="project" value="GO_Central"/>
</dbReference>
<feature type="region of interest" description="Disordered" evidence="7">
    <location>
        <begin position="470"/>
        <end position="489"/>
    </location>
</feature>
<feature type="region of interest" description="Disordered" evidence="7">
    <location>
        <begin position="506"/>
        <end position="526"/>
    </location>
</feature>
<comment type="similarity">
    <text evidence="2">Belongs to the REXO1/REXO3 family.</text>
</comment>
<comment type="subcellular location">
    <subcellularLocation>
        <location evidence="1">Nucleus</location>
    </subcellularLocation>
</comment>
<dbReference type="InterPro" id="IPR013520">
    <property type="entry name" value="Ribonucl_H"/>
</dbReference>
<name>A0A2K1J1U4_PHYPA</name>
<reference evidence="10" key="3">
    <citation type="submission" date="2020-12" db="UniProtKB">
        <authorList>
            <consortium name="EnsemblPlants"/>
        </authorList>
    </citation>
    <scope>IDENTIFICATION</scope>
</reference>
<feature type="compositionally biased region" description="Basic and acidic residues" evidence="7">
    <location>
        <begin position="554"/>
        <end position="564"/>
    </location>
</feature>
<dbReference type="EnsemblPlants" id="Pp3c18_20990V3.1">
    <property type="protein sequence ID" value="Pp3c18_20990V3.1"/>
    <property type="gene ID" value="Pp3c18_20990"/>
</dbReference>
<evidence type="ECO:0000256" key="5">
    <source>
        <dbReference type="ARBA" id="ARBA00022839"/>
    </source>
</evidence>
<dbReference type="Gene3D" id="3.30.420.10">
    <property type="entry name" value="Ribonuclease H-like superfamily/Ribonuclease H"/>
    <property type="match status" value="1"/>
</dbReference>
<evidence type="ECO:0000256" key="3">
    <source>
        <dbReference type="ARBA" id="ARBA00022722"/>
    </source>
</evidence>
<dbReference type="RefSeq" id="XP_024401723.1">
    <property type="nucleotide sequence ID" value="XM_024545955.2"/>
</dbReference>
<evidence type="ECO:0000313" key="9">
    <source>
        <dbReference type="EMBL" id="PNR35494.1"/>
    </source>
</evidence>
<evidence type="ECO:0000313" key="10">
    <source>
        <dbReference type="EnsemblPlants" id="Pp3c18_20990V3.1"/>
    </source>
</evidence>
<dbReference type="Gramene" id="Pp3c18_20990V3.1">
    <property type="protein sequence ID" value="Pp3c18_20990V3.1"/>
    <property type="gene ID" value="Pp3c18_20990"/>
</dbReference>
<evidence type="ECO:0000256" key="7">
    <source>
        <dbReference type="SAM" id="MobiDB-lite"/>
    </source>
</evidence>
<organism evidence="9">
    <name type="scientific">Physcomitrium patens</name>
    <name type="common">Spreading-leaved earth moss</name>
    <name type="synonym">Physcomitrella patens</name>
    <dbReference type="NCBI Taxonomy" id="3218"/>
    <lineage>
        <taxon>Eukaryota</taxon>
        <taxon>Viridiplantae</taxon>
        <taxon>Streptophyta</taxon>
        <taxon>Embryophyta</taxon>
        <taxon>Bryophyta</taxon>
        <taxon>Bryophytina</taxon>
        <taxon>Bryopsida</taxon>
        <taxon>Funariidae</taxon>
        <taxon>Funariales</taxon>
        <taxon>Funariaceae</taxon>
        <taxon>Physcomitrium</taxon>
    </lineage>
</organism>
<dbReference type="InterPro" id="IPR036397">
    <property type="entry name" value="RNaseH_sf"/>
</dbReference>
<dbReference type="InterPro" id="IPR012337">
    <property type="entry name" value="RNaseH-like_sf"/>
</dbReference>
<gene>
    <name evidence="10" type="primary">LOC112294940</name>
    <name evidence="9" type="ORF">PHYPA_023394</name>
</gene>
<dbReference type="InterPro" id="IPR034922">
    <property type="entry name" value="REX1-like_exo"/>
</dbReference>
<dbReference type="STRING" id="3218.A0A2K1J1U4"/>
<dbReference type="OrthoDB" id="16516at2759"/>
<dbReference type="GO" id="GO:0004527">
    <property type="term" value="F:exonuclease activity"/>
    <property type="evidence" value="ECO:0000318"/>
    <property type="project" value="GO_Central"/>
</dbReference>
<dbReference type="Proteomes" id="UP000006727">
    <property type="component" value="Chromosome 18"/>
</dbReference>
<dbReference type="GO" id="GO:0003676">
    <property type="term" value="F:nucleic acid binding"/>
    <property type="evidence" value="ECO:0007669"/>
    <property type="project" value="InterPro"/>
</dbReference>
<feature type="domain" description="Exonuclease" evidence="8">
    <location>
        <begin position="168"/>
        <end position="329"/>
    </location>
</feature>
<evidence type="ECO:0000256" key="1">
    <source>
        <dbReference type="ARBA" id="ARBA00004123"/>
    </source>
</evidence>
<dbReference type="FunCoup" id="A0A2K1J1U4">
    <property type="interactions" value="2203"/>
</dbReference>
<proteinExistence type="inferred from homology"/>
<dbReference type="Pfam" id="PF00929">
    <property type="entry name" value="RNase_T"/>
    <property type="match status" value="1"/>
</dbReference>